<gene>
    <name evidence="1" type="ORF">R54876_GBNLAHCA_00679</name>
</gene>
<keyword evidence="2" id="KW-1185">Reference proteome</keyword>
<evidence type="ECO:0000313" key="2">
    <source>
        <dbReference type="Proteomes" id="UP001314241"/>
    </source>
</evidence>
<dbReference type="Proteomes" id="UP001314241">
    <property type="component" value="Unassembled WGS sequence"/>
</dbReference>
<accession>A0ABP0EPF7</accession>
<evidence type="ECO:0000313" key="1">
    <source>
        <dbReference type="EMBL" id="CAK8054118.1"/>
    </source>
</evidence>
<dbReference type="InterPro" id="IPR053745">
    <property type="entry name" value="Viral_Tail_Comp_sf"/>
</dbReference>
<organism evidence="1 2">
    <name type="scientific">Eupransor demetentiae</name>
    <dbReference type="NCBI Taxonomy" id="3109584"/>
    <lineage>
        <taxon>Bacteria</taxon>
        <taxon>Bacillati</taxon>
        <taxon>Bacillota</taxon>
        <taxon>Bacilli</taxon>
        <taxon>Lactobacillales</taxon>
        <taxon>Lactobacillaceae</taxon>
        <taxon>Eupransor</taxon>
    </lineage>
</organism>
<reference evidence="1 2" key="1">
    <citation type="submission" date="2024-01" db="EMBL/GenBank/DDBJ databases">
        <authorList>
            <person name="Botero Cardona J."/>
        </authorList>
    </citation>
    <scope>NUCLEOTIDE SEQUENCE [LARGE SCALE GENOMIC DNA]</scope>
    <source>
        <strain evidence="1 2">LMG 33000</strain>
    </source>
</reference>
<name>A0ABP0EPF7_9LACO</name>
<dbReference type="RefSeq" id="WP_349641660.1">
    <property type="nucleotide sequence ID" value="NZ_CAWVOH010000001.1"/>
</dbReference>
<proteinExistence type="predicted"/>
<dbReference type="Gene3D" id="3.30.2000.30">
    <property type="match status" value="1"/>
</dbReference>
<protein>
    <submittedName>
        <fullName evidence="1">Uncharacterized protein</fullName>
    </submittedName>
</protein>
<sequence length="135" mass="15605">MVDTPEYALYKEIGGHLLDMVGEERYFDVAPDFKQFDHDEPIVYMGATSLQQYTPAKGVLRSKPSLTVHVFGDKEDRQTVEELKNKIYQYVMGLSEIDGYTVELDPMYTVNSVQEEQEDNVILWHGTLDVTFRVF</sequence>
<comment type="caution">
    <text evidence="1">The sequence shown here is derived from an EMBL/GenBank/DDBJ whole genome shotgun (WGS) entry which is preliminary data.</text>
</comment>
<dbReference type="EMBL" id="CAWVOH010000001">
    <property type="protein sequence ID" value="CAK8054118.1"/>
    <property type="molecule type" value="Genomic_DNA"/>
</dbReference>